<name>A0A8S4SJX4_9NEOP</name>
<evidence type="ECO:0000256" key="1">
    <source>
        <dbReference type="SAM" id="MobiDB-lite"/>
    </source>
</evidence>
<comment type="caution">
    <text evidence="2">The sequence shown here is derived from an EMBL/GenBank/DDBJ whole genome shotgun (WGS) entry which is preliminary data.</text>
</comment>
<evidence type="ECO:0000313" key="3">
    <source>
        <dbReference type="Proteomes" id="UP000838756"/>
    </source>
</evidence>
<dbReference type="Proteomes" id="UP000838756">
    <property type="component" value="Unassembled WGS sequence"/>
</dbReference>
<dbReference type="EMBL" id="CAKXAJ010026465">
    <property type="protein sequence ID" value="CAH2268767.1"/>
    <property type="molecule type" value="Genomic_DNA"/>
</dbReference>
<evidence type="ECO:0000313" key="2">
    <source>
        <dbReference type="EMBL" id="CAH2268767.1"/>
    </source>
</evidence>
<protein>
    <submittedName>
        <fullName evidence="2">Jg23789 protein</fullName>
    </submittedName>
</protein>
<organism evidence="2 3">
    <name type="scientific">Pararge aegeria aegeria</name>
    <dbReference type="NCBI Taxonomy" id="348720"/>
    <lineage>
        <taxon>Eukaryota</taxon>
        <taxon>Metazoa</taxon>
        <taxon>Ecdysozoa</taxon>
        <taxon>Arthropoda</taxon>
        <taxon>Hexapoda</taxon>
        <taxon>Insecta</taxon>
        <taxon>Pterygota</taxon>
        <taxon>Neoptera</taxon>
        <taxon>Endopterygota</taxon>
        <taxon>Lepidoptera</taxon>
        <taxon>Glossata</taxon>
        <taxon>Ditrysia</taxon>
        <taxon>Papilionoidea</taxon>
        <taxon>Nymphalidae</taxon>
        <taxon>Satyrinae</taxon>
        <taxon>Satyrini</taxon>
        <taxon>Parargina</taxon>
        <taxon>Pararge</taxon>
    </lineage>
</organism>
<sequence length="68" mass="7985">MCREAEVAMGGAHRLENRWTLESQAFEIVTSHTLVYAAFKDRRQIREMTSNESQRAEQDHESQKKTIF</sequence>
<keyword evidence="3" id="KW-1185">Reference proteome</keyword>
<accession>A0A8S4SJX4</accession>
<feature type="compositionally biased region" description="Basic and acidic residues" evidence="1">
    <location>
        <begin position="54"/>
        <end position="68"/>
    </location>
</feature>
<dbReference type="AlphaFoldDB" id="A0A8S4SJX4"/>
<feature type="region of interest" description="Disordered" evidence="1">
    <location>
        <begin position="48"/>
        <end position="68"/>
    </location>
</feature>
<reference evidence="2" key="1">
    <citation type="submission" date="2022-03" db="EMBL/GenBank/DDBJ databases">
        <authorList>
            <person name="Lindestad O."/>
        </authorList>
    </citation>
    <scope>NUCLEOTIDE SEQUENCE</scope>
</reference>
<proteinExistence type="predicted"/>
<gene>
    <name evidence="2" type="primary">jg23789</name>
    <name evidence="2" type="ORF">PAEG_LOCUS27091</name>
</gene>